<dbReference type="RefSeq" id="WP_209531520.1">
    <property type="nucleotide sequence ID" value="NZ_JAEEGA010000018.1"/>
</dbReference>
<reference evidence="8" key="1">
    <citation type="submission" date="2020-12" db="EMBL/GenBank/DDBJ databases">
        <title>Vagococcus allomyrinae sp. nov. and Enterococcus lavae sp. nov., isolated from the larvae of Allomyrina dichotoma.</title>
        <authorList>
            <person name="Lee S.D."/>
        </authorList>
    </citation>
    <scope>NUCLEOTIDE SEQUENCE</scope>
    <source>
        <strain evidence="8">BWB3-3</strain>
    </source>
</reference>
<dbReference type="FunFam" id="3.10.105.10:FF:000001">
    <property type="entry name" value="Oligopeptide ABC transporter, oligopeptide-binding protein"/>
    <property type="match status" value="1"/>
</dbReference>
<evidence type="ECO:0000313" key="8">
    <source>
        <dbReference type="EMBL" id="MBP1043707.1"/>
    </source>
</evidence>
<evidence type="ECO:0000256" key="1">
    <source>
        <dbReference type="ARBA" id="ARBA00004196"/>
    </source>
</evidence>
<evidence type="ECO:0000256" key="5">
    <source>
        <dbReference type="ARBA" id="ARBA00022856"/>
    </source>
</evidence>
<dbReference type="EMBL" id="JAEEGA010000018">
    <property type="protein sequence ID" value="MBP1043707.1"/>
    <property type="molecule type" value="Genomic_DNA"/>
</dbReference>
<dbReference type="Pfam" id="PF00496">
    <property type="entry name" value="SBP_bac_5"/>
    <property type="match status" value="1"/>
</dbReference>
<evidence type="ECO:0000256" key="2">
    <source>
        <dbReference type="ARBA" id="ARBA00005695"/>
    </source>
</evidence>
<dbReference type="GO" id="GO:0043190">
    <property type="term" value="C:ATP-binding cassette (ABC) transporter complex"/>
    <property type="evidence" value="ECO:0007669"/>
    <property type="project" value="InterPro"/>
</dbReference>
<dbReference type="PIRSF" id="PIRSF002741">
    <property type="entry name" value="MppA"/>
    <property type="match status" value="1"/>
</dbReference>
<dbReference type="GO" id="GO:0015833">
    <property type="term" value="P:peptide transport"/>
    <property type="evidence" value="ECO:0007669"/>
    <property type="project" value="UniProtKB-KW"/>
</dbReference>
<keyword evidence="5" id="KW-0571">Peptide transport</keyword>
<sequence>MKQIRVLVGVVMTLGLLAACGTSKEAEKPKETAKSQSVINVTSGGELATLDSALYSDVYSSDTIGQIIEGLYRVDSDNEAELAMAAKEPQISEDQRVYTFEIREAKWSNGDSVTAADFVYAFQNVVDPDYGSPSANQMDVIKNAKSIREDKGELAELGVKALDDTHLEITLENPTPYLAKLLTGTPFLPKNQAFAEKLGTDYGTDAEKVLSNGPFTISGWDGTNNEWVFTKNDRYWDADNVQLAEINVSVIKEIGTGVSLFEAGDVDFTVIGDEYATQKKNEPEFQAVPKALIGYIGFNTQREITGNRQARLAIAQAYDKEKFADNILADGSIALNGLVPNNYAKNPETDQEFREENGDLLTYDVKKAQAAWETAKKELGKETIELELLSADSPTAKKTVEFLQAELQSNLPGLKVTIKHVPVAQRLDLNRAGDFDFFFGTWTPDYADPINFLEVYESTGGLNFGKFSNAEYDQGIAAAKADLATKPEERWQQLLATEKLGIGQEAAIAPVYQGSIAFLTKEGLTGVQVFPFGRSVSYRLAKMTD</sequence>
<dbReference type="PANTHER" id="PTHR30290">
    <property type="entry name" value="PERIPLASMIC BINDING COMPONENT OF ABC TRANSPORTER"/>
    <property type="match status" value="1"/>
</dbReference>
<comment type="subcellular location">
    <subcellularLocation>
        <location evidence="1">Cell envelope</location>
    </subcellularLocation>
</comment>
<evidence type="ECO:0000256" key="6">
    <source>
        <dbReference type="SAM" id="SignalP"/>
    </source>
</evidence>
<dbReference type="Gene3D" id="3.90.76.10">
    <property type="entry name" value="Dipeptide-binding Protein, Domain 1"/>
    <property type="match status" value="1"/>
</dbReference>
<dbReference type="InterPro" id="IPR030678">
    <property type="entry name" value="Peptide/Ni-bd"/>
</dbReference>
<dbReference type="GO" id="GO:1904680">
    <property type="term" value="F:peptide transmembrane transporter activity"/>
    <property type="evidence" value="ECO:0007669"/>
    <property type="project" value="TreeGrafter"/>
</dbReference>
<dbReference type="InterPro" id="IPR039424">
    <property type="entry name" value="SBP_5"/>
</dbReference>
<evidence type="ECO:0000259" key="7">
    <source>
        <dbReference type="Pfam" id="PF00496"/>
    </source>
</evidence>
<evidence type="ECO:0000313" key="9">
    <source>
        <dbReference type="Proteomes" id="UP000674938"/>
    </source>
</evidence>
<protein>
    <submittedName>
        <fullName evidence="8">Peptide ABC transporter substrate-binding protein</fullName>
    </submittedName>
</protein>
<dbReference type="Gene3D" id="3.40.190.10">
    <property type="entry name" value="Periplasmic binding protein-like II"/>
    <property type="match status" value="1"/>
</dbReference>
<proteinExistence type="inferred from homology"/>
<evidence type="ECO:0000256" key="3">
    <source>
        <dbReference type="ARBA" id="ARBA00022448"/>
    </source>
</evidence>
<comment type="similarity">
    <text evidence="2">Belongs to the bacterial solute-binding protein 5 family.</text>
</comment>
<dbReference type="FunFam" id="3.90.76.10:FF:000001">
    <property type="entry name" value="Oligopeptide ABC transporter substrate-binding protein"/>
    <property type="match status" value="1"/>
</dbReference>
<keyword evidence="3" id="KW-0813">Transport</keyword>
<dbReference type="PANTHER" id="PTHR30290:SF10">
    <property type="entry name" value="PERIPLASMIC OLIGOPEPTIDE-BINDING PROTEIN-RELATED"/>
    <property type="match status" value="1"/>
</dbReference>
<organism evidence="8 9">
    <name type="scientific">Vagococcus allomyrinae</name>
    <dbReference type="NCBI Taxonomy" id="2794353"/>
    <lineage>
        <taxon>Bacteria</taxon>
        <taxon>Bacillati</taxon>
        <taxon>Bacillota</taxon>
        <taxon>Bacilli</taxon>
        <taxon>Lactobacillales</taxon>
        <taxon>Enterococcaceae</taxon>
        <taxon>Vagococcus</taxon>
    </lineage>
</organism>
<name>A0A940STZ5_9ENTE</name>
<dbReference type="InterPro" id="IPR000914">
    <property type="entry name" value="SBP_5_dom"/>
</dbReference>
<accession>A0A940STZ5</accession>
<keyword evidence="5" id="KW-0653">Protein transport</keyword>
<feature type="chain" id="PRO_5039695381" evidence="6">
    <location>
        <begin position="19"/>
        <end position="545"/>
    </location>
</feature>
<keyword evidence="9" id="KW-1185">Reference proteome</keyword>
<dbReference type="PROSITE" id="PS51257">
    <property type="entry name" value="PROKAR_LIPOPROTEIN"/>
    <property type="match status" value="1"/>
</dbReference>
<dbReference type="GO" id="GO:0030288">
    <property type="term" value="C:outer membrane-bounded periplasmic space"/>
    <property type="evidence" value="ECO:0007669"/>
    <property type="project" value="UniProtKB-ARBA"/>
</dbReference>
<gene>
    <name evidence="8" type="ORF">I6N95_22010</name>
</gene>
<keyword evidence="4 6" id="KW-0732">Signal</keyword>
<dbReference type="CDD" id="cd08504">
    <property type="entry name" value="PBP2_OppA"/>
    <property type="match status" value="1"/>
</dbReference>
<comment type="caution">
    <text evidence="8">The sequence shown here is derived from an EMBL/GenBank/DDBJ whole genome shotgun (WGS) entry which is preliminary data.</text>
</comment>
<feature type="signal peptide" evidence="6">
    <location>
        <begin position="1"/>
        <end position="18"/>
    </location>
</feature>
<dbReference type="AlphaFoldDB" id="A0A940STZ5"/>
<evidence type="ECO:0000256" key="4">
    <source>
        <dbReference type="ARBA" id="ARBA00022729"/>
    </source>
</evidence>
<dbReference type="SUPFAM" id="SSF53850">
    <property type="entry name" value="Periplasmic binding protein-like II"/>
    <property type="match status" value="1"/>
</dbReference>
<dbReference type="Gene3D" id="3.10.105.10">
    <property type="entry name" value="Dipeptide-binding Protein, Domain 3"/>
    <property type="match status" value="1"/>
</dbReference>
<feature type="domain" description="Solute-binding protein family 5" evidence="7">
    <location>
        <begin position="84"/>
        <end position="461"/>
    </location>
</feature>
<dbReference type="Proteomes" id="UP000674938">
    <property type="component" value="Unassembled WGS sequence"/>
</dbReference>